<dbReference type="AlphaFoldDB" id="A0A8H4ARF4"/>
<feature type="compositionally biased region" description="Pro residues" evidence="4">
    <location>
        <begin position="123"/>
        <end position="148"/>
    </location>
</feature>
<dbReference type="GO" id="GO:0006508">
    <property type="term" value="P:proteolysis"/>
    <property type="evidence" value="ECO:0007669"/>
    <property type="project" value="InterPro"/>
</dbReference>
<sequence length="452" mass="48353">MNPGQQYSQQKQQESQYNPGGFVLPPSSQQYYSPQGGHPPPSEPSSGYALPPGPPPNGYMPSPSSYTLPPTVGYAPPSGSPGAQGPPSGGHIPPSGPPSGGYSLPPGPPSGYTSPSGGYTPSPGLPPNDYTPPPGPPSGGYAPPPGPPSSGYTPPLQKNAGHKKALLIGINYFSQKAELRGCINDVANLKKFLIEVYGFQESNMVILTDDQKDPTRIPTKTNILAAMKWLVQDAQPGDSLFFHYSGHGSQEKDRDGDEYDGNDETIVPVDYSQSGQITDDVMHETMVKPLKAGVKFFSIFDSCHSGSALDLPYTYSTRGMIKAPKELADSKTELMSAGMALLSGNKKQLMSFVKQKAPTIMKTGKNLMSKSSKADVIMLSGCKDEQTSADAYEEGRSTGAMSFAFIKTMSANRNLTYQQLLNNIRDVLASKYTQKPQLSTSHPINMNSPFIM</sequence>
<dbReference type="GO" id="GO:0004197">
    <property type="term" value="F:cysteine-type endopeptidase activity"/>
    <property type="evidence" value="ECO:0007669"/>
    <property type="project" value="InterPro"/>
</dbReference>
<feature type="compositionally biased region" description="Low complexity" evidence="4">
    <location>
        <begin position="100"/>
        <end position="122"/>
    </location>
</feature>
<name>A0A8H4ARF4_GIGMA</name>
<comment type="similarity">
    <text evidence="1">Belongs to the peptidase C14B family.</text>
</comment>
<feature type="region of interest" description="Disordered" evidence="4">
    <location>
        <begin position="242"/>
        <end position="263"/>
    </location>
</feature>
<keyword evidence="3" id="KW-0378">Hydrolase</keyword>
<dbReference type="GO" id="GO:0005737">
    <property type="term" value="C:cytoplasm"/>
    <property type="evidence" value="ECO:0007669"/>
    <property type="project" value="TreeGrafter"/>
</dbReference>
<dbReference type="InterPro" id="IPR029030">
    <property type="entry name" value="Caspase-like_dom_sf"/>
</dbReference>
<protein>
    <submittedName>
        <fullName evidence="6">Caspase domain-containing protein</fullName>
    </submittedName>
</protein>
<dbReference type="SUPFAM" id="SSF52129">
    <property type="entry name" value="Caspase-like"/>
    <property type="match status" value="1"/>
</dbReference>
<organism evidence="6 7">
    <name type="scientific">Gigaspora margarita</name>
    <dbReference type="NCBI Taxonomy" id="4874"/>
    <lineage>
        <taxon>Eukaryota</taxon>
        <taxon>Fungi</taxon>
        <taxon>Fungi incertae sedis</taxon>
        <taxon>Mucoromycota</taxon>
        <taxon>Glomeromycotina</taxon>
        <taxon>Glomeromycetes</taxon>
        <taxon>Diversisporales</taxon>
        <taxon>Gigasporaceae</taxon>
        <taxon>Gigaspora</taxon>
    </lineage>
</organism>
<keyword evidence="3" id="KW-0645">Protease</keyword>
<feature type="compositionally biased region" description="Low complexity" evidence="4">
    <location>
        <begin position="75"/>
        <end position="93"/>
    </location>
</feature>
<dbReference type="EMBL" id="WTPW01000302">
    <property type="protein sequence ID" value="KAF0525244.1"/>
    <property type="molecule type" value="Genomic_DNA"/>
</dbReference>
<evidence type="ECO:0000313" key="6">
    <source>
        <dbReference type="EMBL" id="KAF0525244.1"/>
    </source>
</evidence>
<keyword evidence="7" id="KW-1185">Reference proteome</keyword>
<dbReference type="PANTHER" id="PTHR48104">
    <property type="entry name" value="METACASPASE-4"/>
    <property type="match status" value="1"/>
</dbReference>
<dbReference type="PANTHER" id="PTHR48104:SF30">
    <property type="entry name" value="METACASPASE-1"/>
    <property type="match status" value="1"/>
</dbReference>
<dbReference type="Gene3D" id="3.40.50.12660">
    <property type="match status" value="1"/>
</dbReference>
<accession>A0A8H4ARF4</accession>
<dbReference type="GO" id="GO:0006915">
    <property type="term" value="P:apoptotic process"/>
    <property type="evidence" value="ECO:0007669"/>
    <property type="project" value="UniProtKB-KW"/>
</dbReference>
<evidence type="ECO:0000259" key="5">
    <source>
        <dbReference type="Pfam" id="PF00656"/>
    </source>
</evidence>
<dbReference type="InterPro" id="IPR011600">
    <property type="entry name" value="Pept_C14_caspase"/>
</dbReference>
<comment type="caution">
    <text evidence="6">The sequence shown here is derived from an EMBL/GenBank/DDBJ whole genome shotgun (WGS) entry which is preliminary data.</text>
</comment>
<keyword evidence="2" id="KW-0053">Apoptosis</keyword>
<feature type="domain" description="Peptidase C14 caspase" evidence="5">
    <location>
        <begin position="163"/>
        <end position="442"/>
    </location>
</feature>
<dbReference type="Proteomes" id="UP000439903">
    <property type="component" value="Unassembled WGS sequence"/>
</dbReference>
<gene>
    <name evidence="6" type="ORF">F8M41_014682</name>
</gene>
<evidence type="ECO:0000256" key="4">
    <source>
        <dbReference type="SAM" id="MobiDB-lite"/>
    </source>
</evidence>
<evidence type="ECO:0000313" key="7">
    <source>
        <dbReference type="Proteomes" id="UP000439903"/>
    </source>
</evidence>
<feature type="compositionally biased region" description="Low complexity" evidence="4">
    <location>
        <begin position="1"/>
        <end position="17"/>
    </location>
</feature>
<evidence type="ECO:0000256" key="2">
    <source>
        <dbReference type="ARBA" id="ARBA00022703"/>
    </source>
</evidence>
<dbReference type="OrthoDB" id="3223806at2759"/>
<reference evidence="6 7" key="1">
    <citation type="journal article" date="2019" name="Environ. Microbiol.">
        <title>At the nexus of three kingdoms: the genome of the mycorrhizal fungus Gigaspora margarita provides insights into plant, endobacterial and fungal interactions.</title>
        <authorList>
            <person name="Venice F."/>
            <person name="Ghignone S."/>
            <person name="Salvioli di Fossalunga A."/>
            <person name="Amselem J."/>
            <person name="Novero M."/>
            <person name="Xianan X."/>
            <person name="Sedzielewska Toro K."/>
            <person name="Morin E."/>
            <person name="Lipzen A."/>
            <person name="Grigoriev I.V."/>
            <person name="Henrissat B."/>
            <person name="Martin F.M."/>
            <person name="Bonfante P."/>
        </authorList>
    </citation>
    <scope>NUCLEOTIDE SEQUENCE [LARGE SCALE GENOMIC DNA]</scope>
    <source>
        <strain evidence="6 7">BEG34</strain>
    </source>
</reference>
<dbReference type="InterPro" id="IPR050452">
    <property type="entry name" value="Metacaspase"/>
</dbReference>
<keyword evidence="3" id="KW-0788">Thiol protease</keyword>
<dbReference type="Pfam" id="PF00656">
    <property type="entry name" value="Peptidase_C14"/>
    <property type="match status" value="1"/>
</dbReference>
<proteinExistence type="inferred from homology"/>
<evidence type="ECO:0000256" key="3">
    <source>
        <dbReference type="ARBA" id="ARBA00022807"/>
    </source>
</evidence>
<feature type="region of interest" description="Disordered" evidence="4">
    <location>
        <begin position="1"/>
        <end position="158"/>
    </location>
</feature>
<evidence type="ECO:0000256" key="1">
    <source>
        <dbReference type="ARBA" id="ARBA00009005"/>
    </source>
</evidence>